<evidence type="ECO:0000256" key="8">
    <source>
        <dbReference type="SAM" id="SignalP"/>
    </source>
</evidence>
<dbReference type="GO" id="GO:0005975">
    <property type="term" value="P:carbohydrate metabolic process"/>
    <property type="evidence" value="ECO:0007669"/>
    <property type="project" value="InterPro"/>
</dbReference>
<dbReference type="SUPFAM" id="SSF54556">
    <property type="entry name" value="Chitinase insertion domain"/>
    <property type="match status" value="1"/>
</dbReference>
<dbReference type="SMART" id="SM00636">
    <property type="entry name" value="Glyco_18"/>
    <property type="match status" value="1"/>
</dbReference>
<dbReference type="GO" id="GO:0005576">
    <property type="term" value="C:extracellular region"/>
    <property type="evidence" value="ECO:0007669"/>
    <property type="project" value="UniProtKB-SubCell"/>
</dbReference>
<dbReference type="CDD" id="cd02873">
    <property type="entry name" value="GH18_IDGF"/>
    <property type="match status" value="1"/>
</dbReference>
<evidence type="ECO:0000313" key="11">
    <source>
        <dbReference type="Proteomes" id="UP000095300"/>
    </source>
</evidence>
<evidence type="ECO:0000256" key="4">
    <source>
        <dbReference type="ARBA" id="ARBA00022525"/>
    </source>
</evidence>
<evidence type="ECO:0000256" key="6">
    <source>
        <dbReference type="ARBA" id="ARBA00023157"/>
    </source>
</evidence>
<dbReference type="GO" id="GO:0008061">
    <property type="term" value="F:chitin binding"/>
    <property type="evidence" value="ECO:0007669"/>
    <property type="project" value="InterPro"/>
</dbReference>
<evidence type="ECO:0000259" key="9">
    <source>
        <dbReference type="PROSITE" id="PS51910"/>
    </source>
</evidence>
<dbReference type="SUPFAM" id="SSF51445">
    <property type="entry name" value="(Trans)glycosidases"/>
    <property type="match status" value="2"/>
</dbReference>
<evidence type="ECO:0000256" key="5">
    <source>
        <dbReference type="ARBA" id="ARBA00022729"/>
    </source>
</evidence>
<dbReference type="PANTHER" id="PTHR11177">
    <property type="entry name" value="CHITINASE"/>
    <property type="match status" value="1"/>
</dbReference>
<feature type="chain" id="PRO_5009326134" description="GH18 domain-containing protein" evidence="8">
    <location>
        <begin position="20"/>
        <end position="626"/>
    </location>
</feature>
<keyword evidence="4" id="KW-0964">Secreted</keyword>
<keyword evidence="11" id="KW-1185">Reference proteome</keyword>
<dbReference type="Pfam" id="PF00704">
    <property type="entry name" value="Glyco_hydro_18"/>
    <property type="match status" value="2"/>
</dbReference>
<dbReference type="InterPro" id="IPR050314">
    <property type="entry name" value="Glycosyl_Hydrlase_18"/>
</dbReference>
<dbReference type="GO" id="GO:0006032">
    <property type="term" value="P:chitin catabolic process"/>
    <property type="evidence" value="ECO:0007669"/>
    <property type="project" value="TreeGrafter"/>
</dbReference>
<feature type="domain" description="GH18" evidence="9">
    <location>
        <begin position="24"/>
        <end position="215"/>
    </location>
</feature>
<evidence type="ECO:0000313" key="10">
    <source>
        <dbReference type="EnsemblMetazoa" id="SCAU005366-PB"/>
    </source>
</evidence>
<keyword evidence="5 8" id="KW-0732">Signal</keyword>
<proteinExistence type="inferred from homology"/>
<dbReference type="PROSITE" id="PS51910">
    <property type="entry name" value="GH18_2"/>
    <property type="match status" value="2"/>
</dbReference>
<comment type="similarity">
    <text evidence="2">Belongs to the glycosyl hydrolase 18 family. IDGF subfamily.</text>
</comment>
<dbReference type="InterPro" id="IPR017853">
    <property type="entry name" value="GH"/>
</dbReference>
<dbReference type="Gene3D" id="3.10.50.10">
    <property type="match status" value="1"/>
</dbReference>
<sequence length="626" mass="70892">MRLLLVLLAVLATSHWTFGQKTEKRVVCYYDAQSSLRSGFAKFPQENLEYGLQFCTHLFYGYVGLTRETFEMSSLNVDLDMFHFRQITDLKKAHPGLKIYLSLGGDKDNDEVDPMKYIHLLEGGKPMYDNFIYSSLAMLKNNGFDGLDLAFQFPRNKPRKVHGTIGTVWKKFKKLFTGNFIVDVDAETHKQQFTEFAKDLRTAYDRSNLSLTLTVMPNVNSTCLGKLLNPDLELALQFCTHLVYGYCGIKHDTFQVFSLNEDLDINRHQFSEVLSLKRKYPHIKVLLSIGGDKDVDPDHPNKYIELLEGERVRQTAFINTAYSMVRSYGFDGIDLAFQFPKNKPRKVHSDIGMAWKKFKKIFTGDFIVDPKAGEHKEQFTSLLRDLKNSLRPDGYMLTLTVLPNVNSSWYFDVPAVSSFVDYINIAAFDFLTPERNPEEADFTAPLYELYEQNRLPHYNADFQIAYWLQQTCPANKLVLGMATYGRTWKLTSDSNASGGVPVVPATDGAADSGMQSQTPGLLSWPEICGKLPNAKNAYLKGADAPLNRVGDPTKRYGAYAYRLADSNGEHGIWISYDDPEAAANKASYVHSKGLGGLSLFDLSYDDFRGLCNGDKYPILRAAKYRL</sequence>
<dbReference type="AlphaFoldDB" id="A0A1I8P726"/>
<dbReference type="EnsemblMetazoa" id="SCAU005366-RB">
    <property type="protein sequence ID" value="SCAU005366-PB"/>
    <property type="gene ID" value="SCAU005366"/>
</dbReference>
<dbReference type="KEGG" id="scac:106081666"/>
<reference evidence="10" key="1">
    <citation type="submission" date="2020-05" db="UniProtKB">
        <authorList>
            <consortium name="EnsemblMetazoa"/>
        </authorList>
    </citation>
    <scope>IDENTIFICATION</scope>
    <source>
        <strain evidence="10">USDA</strain>
    </source>
</reference>
<organism evidence="10 11">
    <name type="scientific">Stomoxys calcitrans</name>
    <name type="common">Stable fly</name>
    <name type="synonym">Conops calcitrans</name>
    <dbReference type="NCBI Taxonomy" id="35570"/>
    <lineage>
        <taxon>Eukaryota</taxon>
        <taxon>Metazoa</taxon>
        <taxon>Ecdysozoa</taxon>
        <taxon>Arthropoda</taxon>
        <taxon>Hexapoda</taxon>
        <taxon>Insecta</taxon>
        <taxon>Pterygota</taxon>
        <taxon>Neoptera</taxon>
        <taxon>Endopterygota</taxon>
        <taxon>Diptera</taxon>
        <taxon>Brachycera</taxon>
        <taxon>Muscomorpha</taxon>
        <taxon>Muscoidea</taxon>
        <taxon>Muscidae</taxon>
        <taxon>Stomoxys</taxon>
    </lineage>
</organism>
<dbReference type="PANTHER" id="PTHR11177:SF235">
    <property type="entry name" value="CHITINASE-LIKE PROTEIN IDGF1-RELATED"/>
    <property type="match status" value="1"/>
</dbReference>
<dbReference type="FunFam" id="3.20.20.80:FF:000071">
    <property type="entry name" value="Imaginal disc growth factor"/>
    <property type="match status" value="2"/>
</dbReference>
<feature type="signal peptide" evidence="8">
    <location>
        <begin position="1"/>
        <end position="19"/>
    </location>
</feature>
<evidence type="ECO:0000256" key="1">
    <source>
        <dbReference type="ARBA" id="ARBA00004613"/>
    </source>
</evidence>
<feature type="domain" description="GH18" evidence="9">
    <location>
        <begin position="211"/>
        <end position="626"/>
    </location>
</feature>
<keyword evidence="6" id="KW-1015">Disulfide bond</keyword>
<dbReference type="InterPro" id="IPR011583">
    <property type="entry name" value="Chitinase_II/V-like_cat"/>
</dbReference>
<dbReference type="InterPro" id="IPR029070">
    <property type="entry name" value="Chitinase_insertion_sf"/>
</dbReference>
<dbReference type="Gene3D" id="3.20.20.80">
    <property type="entry name" value="Glycosidases"/>
    <property type="match status" value="2"/>
</dbReference>
<gene>
    <name evidence="10" type="primary">106081666</name>
</gene>
<comment type="subcellular location">
    <subcellularLocation>
        <location evidence="1">Secreted</location>
    </subcellularLocation>
</comment>
<dbReference type="InterPro" id="IPR001223">
    <property type="entry name" value="Glyco_hydro18_cat"/>
</dbReference>
<dbReference type="FunFam" id="3.10.50.10:FF:000007">
    <property type="entry name" value="chitinase-like protein Idgf4"/>
    <property type="match status" value="1"/>
</dbReference>
<keyword evidence="7" id="KW-0325">Glycoprotein</keyword>
<dbReference type="STRING" id="35570.A0A1I8P726"/>
<evidence type="ECO:0000256" key="3">
    <source>
        <dbReference type="ARBA" id="ARBA00022473"/>
    </source>
</evidence>
<protein>
    <recommendedName>
        <fullName evidence="9">GH18 domain-containing protein</fullName>
    </recommendedName>
</protein>
<evidence type="ECO:0000256" key="2">
    <source>
        <dbReference type="ARBA" id="ARBA00006606"/>
    </source>
</evidence>
<accession>A0A1I8P726</accession>
<name>A0A1I8P726_STOCA</name>
<evidence type="ECO:0000256" key="7">
    <source>
        <dbReference type="ARBA" id="ARBA00023180"/>
    </source>
</evidence>
<dbReference type="VEuPathDB" id="VectorBase:SCAU005366"/>
<keyword evidence="3" id="KW-0217">Developmental protein</keyword>
<dbReference type="Proteomes" id="UP000095300">
    <property type="component" value="Unassembled WGS sequence"/>
</dbReference>
<dbReference type="InterPro" id="IPR015520">
    <property type="entry name" value="IDGF"/>
</dbReference>
<dbReference type="OrthoDB" id="76388at2759"/>
<dbReference type="GO" id="GO:0004568">
    <property type="term" value="F:chitinase activity"/>
    <property type="evidence" value="ECO:0007669"/>
    <property type="project" value="TreeGrafter"/>
</dbReference>